<evidence type="ECO:0000313" key="3">
    <source>
        <dbReference type="Proteomes" id="UP001153404"/>
    </source>
</evidence>
<dbReference type="AlphaFoldDB" id="A0A9X4KZ22"/>
<evidence type="ECO:0000256" key="1">
    <source>
        <dbReference type="SAM" id="MobiDB-lite"/>
    </source>
</evidence>
<feature type="region of interest" description="Disordered" evidence="1">
    <location>
        <begin position="61"/>
        <end position="99"/>
    </location>
</feature>
<comment type="caution">
    <text evidence="2">The sequence shown here is derived from an EMBL/GenBank/DDBJ whole genome shotgun (WGS) entry which is preliminary data.</text>
</comment>
<dbReference type="RefSeq" id="WP_277538343.1">
    <property type="nucleotide sequence ID" value="NZ_JAPDIA010000009.1"/>
</dbReference>
<gene>
    <name evidence="2" type="ORF">OMP40_34835</name>
</gene>
<feature type="compositionally biased region" description="Low complexity" evidence="1">
    <location>
        <begin position="66"/>
        <end position="82"/>
    </location>
</feature>
<feature type="region of interest" description="Disordered" evidence="1">
    <location>
        <begin position="570"/>
        <end position="613"/>
    </location>
</feature>
<dbReference type="EMBL" id="JAPDIA010000009">
    <property type="protein sequence ID" value="MDG0813885.1"/>
    <property type="molecule type" value="Genomic_DNA"/>
</dbReference>
<dbReference type="CDD" id="cd22744">
    <property type="entry name" value="OTU"/>
    <property type="match status" value="1"/>
</dbReference>
<dbReference type="Gene3D" id="3.90.70.80">
    <property type="match status" value="1"/>
</dbReference>
<name>A0A9X4KZ22_9BACL</name>
<organism evidence="2 3">
    <name type="scientific">Cohnella rhizosphaerae</name>
    <dbReference type="NCBI Taxonomy" id="1457232"/>
    <lineage>
        <taxon>Bacteria</taxon>
        <taxon>Bacillati</taxon>
        <taxon>Bacillota</taxon>
        <taxon>Bacilli</taxon>
        <taxon>Bacillales</taxon>
        <taxon>Paenibacillaceae</taxon>
        <taxon>Cohnella</taxon>
    </lineage>
</organism>
<accession>A0A9X4KZ22</accession>
<feature type="region of interest" description="Disordered" evidence="1">
    <location>
        <begin position="1"/>
        <end position="23"/>
    </location>
</feature>
<proteinExistence type="predicted"/>
<sequence>MGGGIAELQKKKPEELEASDRDRMKEIAVKLASARKFVEQNTAHPSVQVYKDVVISLSRELAKAEGQSSGSRSGSDAGSDSGEAPQQAPDHLNLDVGPDERRHYREDLKKMGTWAGEAEAESLADHLRVRAQVYVIVAGVFHRVNQVGANHTPVGELALVHLGNHYEVVDGVADGMEVGRQRRWLKTSKTGDCLFESMLLIRHNGKPLDEDKKQRAILKLRQRTADNLSDDAIDETIHEMLVYGDTAGTGEHTSKLVEERRGDAASKREADKEKRSRDDENERRVARVDAKFLQDRLDTLQTLEGLSAFGFDKAIAAYLKERGQDPKSKQTLAELRKLNDLFREADFAFKAQKKRAAYEYQPFEKEEEESWTGELDRPEDAEEQLALERKARERTLNRRDIKKTASPNNANQTLIVLRGEEGEFVLDKLGQLVPRYSRRNISQANLDELNGKHGEEKGMYPSRMSPVEDADISQVASGTGGNKIRKESDEMHHVQGHKPSDYLSVTAQNEDAVNPKGKKFDAAATVEVDLSYIDPANLSALYTSQGMRYFLLDGMLAGDKGETIDLAIREQSKVPPDKSHEKDERKAGGKKKKDKKDKDKAKPSSNQLALDHDQLSAKEWQALLDVIRTKEVLIEDMIPHDAVRKL</sequence>
<evidence type="ECO:0000313" key="2">
    <source>
        <dbReference type="EMBL" id="MDG0813885.1"/>
    </source>
</evidence>
<protein>
    <submittedName>
        <fullName evidence="2">Uncharacterized protein</fullName>
    </submittedName>
</protein>
<keyword evidence="3" id="KW-1185">Reference proteome</keyword>
<feature type="compositionally biased region" description="Basic and acidic residues" evidence="1">
    <location>
        <begin position="8"/>
        <end position="23"/>
    </location>
</feature>
<dbReference type="Proteomes" id="UP001153404">
    <property type="component" value="Unassembled WGS sequence"/>
</dbReference>
<feature type="compositionally biased region" description="Basic and acidic residues" evidence="1">
    <location>
        <begin position="570"/>
        <end position="587"/>
    </location>
</feature>
<feature type="region of interest" description="Disordered" evidence="1">
    <location>
        <begin position="252"/>
        <end position="284"/>
    </location>
</feature>
<reference evidence="2" key="1">
    <citation type="submission" date="2022-10" db="EMBL/GenBank/DDBJ databases">
        <title>Comparative genomic analysis of Cohnella hashimotonis sp. nov., isolated from the International Space Station.</title>
        <authorList>
            <person name="Simpson A."/>
            <person name="Venkateswaran K."/>
        </authorList>
    </citation>
    <scope>NUCLEOTIDE SEQUENCE</scope>
    <source>
        <strain evidence="2">DSM 28161</strain>
    </source>
</reference>